<comment type="caution">
    <text evidence="11">The sequence shown here is derived from an EMBL/GenBank/DDBJ whole genome shotgun (WGS) entry which is preliminary data.</text>
</comment>
<dbReference type="Pfam" id="PF07992">
    <property type="entry name" value="Pyr_redox_2"/>
    <property type="match status" value="1"/>
</dbReference>
<evidence type="ECO:0000256" key="5">
    <source>
        <dbReference type="ARBA" id="ARBA00022946"/>
    </source>
</evidence>
<feature type="domain" description="FAD/NAD(P)-binding" evidence="9">
    <location>
        <begin position="12"/>
        <end position="331"/>
    </location>
</feature>
<evidence type="ECO:0000259" key="10">
    <source>
        <dbReference type="Pfam" id="PF22366"/>
    </source>
</evidence>
<accession>A0A9E2KI65</accession>
<dbReference type="EMBL" id="JAHLFO010000114">
    <property type="protein sequence ID" value="MBU3814479.1"/>
    <property type="molecule type" value="Genomic_DNA"/>
</dbReference>
<reference evidence="11" key="1">
    <citation type="journal article" date="2021" name="PeerJ">
        <title>Extensive microbial diversity within the chicken gut microbiome revealed by metagenomics and culture.</title>
        <authorList>
            <person name="Gilroy R."/>
            <person name="Ravi A."/>
            <person name="Getino M."/>
            <person name="Pursley I."/>
            <person name="Horton D.L."/>
            <person name="Alikhan N.F."/>
            <person name="Baker D."/>
            <person name="Gharbi K."/>
            <person name="Hall N."/>
            <person name="Watson M."/>
            <person name="Adriaenssens E.M."/>
            <person name="Foster-Nyarko E."/>
            <person name="Jarju S."/>
            <person name="Secka A."/>
            <person name="Antonio M."/>
            <person name="Oren A."/>
            <person name="Chaudhuri R.R."/>
            <person name="La Ragione R."/>
            <person name="Hildebrand F."/>
            <person name="Pallen M.J."/>
        </authorList>
    </citation>
    <scope>NUCLEOTIDE SEQUENCE</scope>
    <source>
        <strain evidence="11">B3-3758</strain>
    </source>
</reference>
<dbReference type="InterPro" id="IPR036188">
    <property type="entry name" value="FAD/NAD-bd_sf"/>
</dbReference>
<protein>
    <recommendedName>
        <fullName evidence="2">NADH:ubiquinone reductase (non-electrogenic)</fullName>
        <ecNumber evidence="2">1.6.5.9</ecNumber>
    </recommendedName>
</protein>
<dbReference type="AlphaFoldDB" id="A0A9E2KI65"/>
<keyword evidence="4" id="KW-0274">FAD</keyword>
<dbReference type="GO" id="GO:0050136">
    <property type="term" value="F:NADH dehydrogenase (quinone) (non-electrogenic) activity"/>
    <property type="evidence" value="ECO:0007669"/>
    <property type="project" value="UniProtKB-EC"/>
</dbReference>
<evidence type="ECO:0000256" key="7">
    <source>
        <dbReference type="ARBA" id="ARBA00023027"/>
    </source>
</evidence>
<keyword evidence="7" id="KW-0520">NAD</keyword>
<dbReference type="PRINTS" id="PR00411">
    <property type="entry name" value="PNDRDTASEI"/>
</dbReference>
<gene>
    <name evidence="11" type="ORF">H9791_08250</name>
</gene>
<dbReference type="Pfam" id="PF22366">
    <property type="entry name" value="NDH2_C"/>
    <property type="match status" value="1"/>
</dbReference>
<dbReference type="InterPro" id="IPR045024">
    <property type="entry name" value="NDH-2"/>
</dbReference>
<name>A0A9E2KI65_9BACE</name>
<organism evidence="11 12">
    <name type="scientific">Candidatus Bacteroides intestinipullorum</name>
    <dbReference type="NCBI Taxonomy" id="2838471"/>
    <lineage>
        <taxon>Bacteria</taxon>
        <taxon>Pseudomonadati</taxon>
        <taxon>Bacteroidota</taxon>
        <taxon>Bacteroidia</taxon>
        <taxon>Bacteroidales</taxon>
        <taxon>Bacteroidaceae</taxon>
        <taxon>Bacteroides</taxon>
    </lineage>
</organism>
<dbReference type="Gene3D" id="3.50.50.100">
    <property type="match status" value="1"/>
</dbReference>
<dbReference type="PRINTS" id="PR00368">
    <property type="entry name" value="FADPNR"/>
</dbReference>
<keyword evidence="3" id="KW-0285">Flavoprotein</keyword>
<comment type="catalytic activity">
    <reaction evidence="8">
        <text>a quinone + NADH + H(+) = a quinol + NAD(+)</text>
        <dbReference type="Rhea" id="RHEA:46160"/>
        <dbReference type="ChEBI" id="CHEBI:15378"/>
        <dbReference type="ChEBI" id="CHEBI:24646"/>
        <dbReference type="ChEBI" id="CHEBI:57540"/>
        <dbReference type="ChEBI" id="CHEBI:57945"/>
        <dbReference type="ChEBI" id="CHEBI:132124"/>
        <dbReference type="EC" id="1.6.5.9"/>
    </reaction>
</comment>
<evidence type="ECO:0000259" key="9">
    <source>
        <dbReference type="Pfam" id="PF07992"/>
    </source>
</evidence>
<feature type="domain" description="External alternative NADH-ubiquinone oxidoreductase-like C-terminal" evidence="10">
    <location>
        <begin position="355"/>
        <end position="410"/>
    </location>
</feature>
<keyword evidence="5" id="KW-0809">Transit peptide</keyword>
<evidence type="ECO:0000256" key="8">
    <source>
        <dbReference type="ARBA" id="ARBA00047599"/>
    </source>
</evidence>
<dbReference type="InterPro" id="IPR023753">
    <property type="entry name" value="FAD/NAD-binding_dom"/>
</dbReference>
<evidence type="ECO:0000256" key="1">
    <source>
        <dbReference type="ARBA" id="ARBA00005272"/>
    </source>
</evidence>
<dbReference type="EC" id="1.6.5.9" evidence="2"/>
<reference evidence="11" key="2">
    <citation type="submission" date="2021-04" db="EMBL/GenBank/DDBJ databases">
        <authorList>
            <person name="Gilroy R."/>
        </authorList>
    </citation>
    <scope>NUCLEOTIDE SEQUENCE</scope>
    <source>
        <strain evidence="11">B3-3758</strain>
    </source>
</reference>
<evidence type="ECO:0000313" key="12">
    <source>
        <dbReference type="Proteomes" id="UP000824236"/>
    </source>
</evidence>
<evidence type="ECO:0000256" key="4">
    <source>
        <dbReference type="ARBA" id="ARBA00022827"/>
    </source>
</evidence>
<dbReference type="PANTHER" id="PTHR43706:SF47">
    <property type="entry name" value="EXTERNAL NADH-UBIQUINONE OXIDOREDUCTASE 1, MITOCHONDRIAL-RELATED"/>
    <property type="match status" value="1"/>
</dbReference>
<comment type="similarity">
    <text evidence="1">Belongs to the NADH dehydrogenase family.</text>
</comment>
<dbReference type="Proteomes" id="UP000824236">
    <property type="component" value="Unassembled WGS sequence"/>
</dbReference>
<evidence type="ECO:0000313" key="11">
    <source>
        <dbReference type="EMBL" id="MBU3814479.1"/>
    </source>
</evidence>
<dbReference type="SUPFAM" id="SSF51905">
    <property type="entry name" value="FAD/NAD(P)-binding domain"/>
    <property type="match status" value="1"/>
</dbReference>
<evidence type="ECO:0000256" key="2">
    <source>
        <dbReference type="ARBA" id="ARBA00012637"/>
    </source>
</evidence>
<sequence>MSFNIAKTNAKRVVIVGGGFGGLKLANALRKTGMQVVLVDKNNFHQFPPLIYQVASSGIEPSSISFPFRKIFRKRKNFYFRMAEARSIFPDKKILQTSIGKIEYDYLVLAAGTTTNFFGNKHLEEEAMPMKTLPEAMGLRNALLGNLERSITCATEQERNELQNIVIVGGGATGVEIAGVLSEMKKYVLPADYPDMDSSQLNIFLIEAAGRLLGGMSPESSAAAEQFLRNMGVNVCLHKKVTDYRDHKVIFEDGMEIPTRTFIWVSGVKAVSIGNIPAECMGRGGRLKVDAYNRVEGLKDVFAIGDQCIMTADKDYPYGHPQLAQVAIQQGKLLAENLKRIEKKKPLKAFHYKNLGSMATVGRNRAVAEFKKVKTQGWIAWILWLVVHLRSILGVRNRISVMLNWMYNYFTYDQSLRIIIYARKAKEVKEREEREARVHWGEDLQAEEEKAKESKDTK</sequence>
<dbReference type="InterPro" id="IPR054585">
    <property type="entry name" value="NDH2-like_C"/>
</dbReference>
<dbReference type="PANTHER" id="PTHR43706">
    <property type="entry name" value="NADH DEHYDROGENASE"/>
    <property type="match status" value="1"/>
</dbReference>
<evidence type="ECO:0000256" key="3">
    <source>
        <dbReference type="ARBA" id="ARBA00022630"/>
    </source>
</evidence>
<keyword evidence="6" id="KW-0560">Oxidoreductase</keyword>
<evidence type="ECO:0000256" key="6">
    <source>
        <dbReference type="ARBA" id="ARBA00023002"/>
    </source>
</evidence>
<proteinExistence type="inferred from homology"/>